<feature type="region of interest" description="Disordered" evidence="1">
    <location>
        <begin position="1"/>
        <end position="22"/>
    </location>
</feature>
<feature type="compositionally biased region" description="Pro residues" evidence="1">
    <location>
        <begin position="170"/>
        <end position="180"/>
    </location>
</feature>
<feature type="region of interest" description="Disordered" evidence="1">
    <location>
        <begin position="234"/>
        <end position="284"/>
    </location>
</feature>
<dbReference type="EMBL" id="AAMD01000012">
    <property type="protein sequence ID" value="EAU68839.1"/>
    <property type="molecule type" value="Genomic_DNA"/>
</dbReference>
<organism evidence="2 3">
    <name type="scientific">Stigmatella aurantiaca (strain DW4/3-1)</name>
    <dbReference type="NCBI Taxonomy" id="378806"/>
    <lineage>
        <taxon>Bacteria</taxon>
        <taxon>Pseudomonadati</taxon>
        <taxon>Myxococcota</taxon>
        <taxon>Myxococcia</taxon>
        <taxon>Myxococcales</taxon>
        <taxon>Cystobacterineae</taxon>
        <taxon>Archangiaceae</taxon>
        <taxon>Stigmatella</taxon>
    </lineage>
</organism>
<evidence type="ECO:0000313" key="2">
    <source>
        <dbReference type="EMBL" id="EAU68839.1"/>
    </source>
</evidence>
<evidence type="ECO:0000313" key="3">
    <source>
        <dbReference type="Proteomes" id="UP000032702"/>
    </source>
</evidence>
<name>Q09AN0_STIAD</name>
<feature type="compositionally biased region" description="Basic residues" evidence="1">
    <location>
        <begin position="149"/>
        <end position="169"/>
    </location>
</feature>
<accession>Q09AN0</accession>
<proteinExistence type="predicted"/>
<gene>
    <name evidence="2" type="ORF">STIAU_8547</name>
</gene>
<feature type="region of interest" description="Disordered" evidence="1">
    <location>
        <begin position="436"/>
        <end position="486"/>
    </location>
</feature>
<dbReference type="Proteomes" id="UP000032702">
    <property type="component" value="Unassembled WGS sequence"/>
</dbReference>
<protein>
    <submittedName>
        <fullName evidence="2">Uncharacterized protein</fullName>
    </submittedName>
</protein>
<feature type="region of interest" description="Disordered" evidence="1">
    <location>
        <begin position="149"/>
        <end position="184"/>
    </location>
</feature>
<sequence>MEPGGEERIREGLARNDDPTGRLARHLEPRLRHVGDDEVIALAHVLQGRQQRLQLLLQGARAQIRVAGEPLTEGVQELVPAHLAQETEVQLLEGVGRDGLGLRAGNLLHVEPPHVDVEEELLLEGHVRQFQLPALKLKGVRHLHAAHLPRLHKPRHEHRAQHPPPRHHPPPVSNHPPPPTILFHGERPALLRQGEEPGAASHPWIARHELPEWWESWTHPSRVTSTWIIPVLGTQHPGPLRRATHGPKDNGPSRRCTMRVHERRGLPRRLPSPLEQSGGGTPPDASHLVVETQRWGDGASGGLLAFRLGGLQVLPDAVRDVRKQRVGNGHGEVVLGDLPKASLLHEHTRAPARAHVRRVEHLIEPSHRPILGEDEVARHRPEAPRLAAREVRLRPGPERVPGPPLGGIRAQEDALGGEVAKVARLVRLGGGLVPVIEHGGGRSHLGNSRSSRRGGHERQTDQSGNRHGWLQNGRGSRYEARRRGRGSRRAVRKRRCTWFLRAFRWVRARCPRCCCTASSARGATCAHWRWPGAKRSPSAASCCRI</sequence>
<dbReference type="AlphaFoldDB" id="Q09AN0"/>
<reference evidence="2 3" key="1">
    <citation type="submission" date="2006-04" db="EMBL/GenBank/DDBJ databases">
        <authorList>
            <person name="Nierman W.C."/>
        </authorList>
    </citation>
    <scope>NUCLEOTIDE SEQUENCE [LARGE SCALE GENOMIC DNA]</scope>
    <source>
        <strain evidence="2 3">DW4/3-1</strain>
    </source>
</reference>
<evidence type="ECO:0000256" key="1">
    <source>
        <dbReference type="SAM" id="MobiDB-lite"/>
    </source>
</evidence>
<comment type="caution">
    <text evidence="2">The sequence shown here is derived from an EMBL/GenBank/DDBJ whole genome shotgun (WGS) entry which is preliminary data.</text>
</comment>